<comment type="catalytic activity">
    <reaction evidence="1">
        <text>riboflavin(in) = riboflavin(out)</text>
        <dbReference type="Rhea" id="RHEA:35015"/>
        <dbReference type="ChEBI" id="CHEBI:57986"/>
    </reaction>
</comment>
<reference evidence="10 11" key="2">
    <citation type="submission" date="2018-11" db="EMBL/GenBank/DDBJ databases">
        <authorList>
            <consortium name="Pathogen Informatics"/>
        </authorList>
    </citation>
    <scope>NUCLEOTIDE SEQUENCE [LARGE SCALE GENOMIC DNA]</scope>
</reference>
<evidence type="ECO:0000256" key="6">
    <source>
        <dbReference type="ARBA" id="ARBA00022692"/>
    </source>
</evidence>
<protein>
    <submittedName>
        <fullName evidence="12">Riboflavin transporter 2</fullName>
    </submittedName>
</protein>
<feature type="transmembrane region" description="Helical" evidence="9">
    <location>
        <begin position="128"/>
        <end position="151"/>
    </location>
</feature>
<evidence type="ECO:0000256" key="4">
    <source>
        <dbReference type="ARBA" id="ARBA00022448"/>
    </source>
</evidence>
<dbReference type="Pfam" id="PF06237">
    <property type="entry name" value="SLC52_ribofla_tr"/>
    <property type="match status" value="3"/>
</dbReference>
<feature type="transmembrane region" description="Helical" evidence="9">
    <location>
        <begin position="392"/>
        <end position="411"/>
    </location>
</feature>
<keyword evidence="6 9" id="KW-0812">Transmembrane</keyword>
<evidence type="ECO:0000256" key="5">
    <source>
        <dbReference type="ARBA" id="ARBA00022475"/>
    </source>
</evidence>
<evidence type="ECO:0000256" key="9">
    <source>
        <dbReference type="SAM" id="Phobius"/>
    </source>
</evidence>
<feature type="transmembrane region" description="Helical" evidence="9">
    <location>
        <begin position="220"/>
        <end position="238"/>
    </location>
</feature>
<evidence type="ECO:0000313" key="10">
    <source>
        <dbReference type="EMBL" id="VDM33059.1"/>
    </source>
</evidence>
<feature type="transmembrane region" description="Helical" evidence="9">
    <location>
        <begin position="34"/>
        <end position="53"/>
    </location>
</feature>
<organism evidence="12">
    <name type="scientific">Hydatigena taeniaeformis</name>
    <name type="common">Feline tapeworm</name>
    <name type="synonym">Taenia taeniaeformis</name>
    <dbReference type="NCBI Taxonomy" id="6205"/>
    <lineage>
        <taxon>Eukaryota</taxon>
        <taxon>Metazoa</taxon>
        <taxon>Spiralia</taxon>
        <taxon>Lophotrochozoa</taxon>
        <taxon>Platyhelminthes</taxon>
        <taxon>Cestoda</taxon>
        <taxon>Eucestoda</taxon>
        <taxon>Cyclophyllidea</taxon>
        <taxon>Taeniidae</taxon>
        <taxon>Hydatigera</taxon>
    </lineage>
</organism>
<evidence type="ECO:0000256" key="8">
    <source>
        <dbReference type="ARBA" id="ARBA00023136"/>
    </source>
</evidence>
<dbReference type="InterPro" id="IPR009357">
    <property type="entry name" value="Riboflavin_transptr"/>
</dbReference>
<feature type="transmembrane region" description="Helical" evidence="9">
    <location>
        <begin position="90"/>
        <end position="108"/>
    </location>
</feature>
<comment type="subcellular location">
    <subcellularLocation>
        <location evidence="2">Cell membrane</location>
        <topology evidence="2">Multi-pass membrane protein</topology>
    </subcellularLocation>
</comment>
<proteinExistence type="inferred from homology"/>
<evidence type="ECO:0000256" key="2">
    <source>
        <dbReference type="ARBA" id="ARBA00004651"/>
    </source>
</evidence>
<dbReference type="STRING" id="6205.A0A0R3X4Z6"/>
<name>A0A0R3X4Z6_HYDTA</name>
<feature type="transmembrane region" description="Helical" evidence="9">
    <location>
        <begin position="497"/>
        <end position="517"/>
    </location>
</feature>
<feature type="transmembrane region" description="Helical" evidence="9">
    <location>
        <begin position="180"/>
        <end position="200"/>
    </location>
</feature>
<keyword evidence="8 9" id="KW-0472">Membrane</keyword>
<dbReference type="AlphaFoldDB" id="A0A0R3X4Z6"/>
<evidence type="ECO:0000256" key="3">
    <source>
        <dbReference type="ARBA" id="ARBA00006366"/>
    </source>
</evidence>
<feature type="transmembrane region" description="Helical" evidence="9">
    <location>
        <begin position="245"/>
        <end position="264"/>
    </location>
</feature>
<gene>
    <name evidence="10" type="ORF">TTAC_LOCUS8498</name>
</gene>
<dbReference type="EMBL" id="UYWX01020518">
    <property type="protein sequence ID" value="VDM33059.1"/>
    <property type="molecule type" value="Genomic_DNA"/>
</dbReference>
<sequence length="602" mass="65113">MQSNVEDFDHECGTASESPILVGPNGDQGTHSFFSWWIAVLLIFFGLSSWIAINGLWMELPLLVNVLPEGWNLPAYLSIIIQASSFPLRFPLSLIFHHILLLFCNANLNYSISVPNLVCADCTTRLNFVFFLIIHFVPQLANIGPLIYVLLTRICHIFGRAQSRNCCTGLIQPPERLANYVILFVGLIASILLMYFWNAVVVMPSLPSNAVYGKPVTQEALYGHSLGLFVLTFALGTIDCMSSVTFLAYLANMPAVYAGALLFGETASGLLPSLYAFGQGAIAEPICVRNISENGTTTYFPVYSPPNFGVSAFMGLIAGTTGLSLLAFGLLDCLPMALGRSVTQAYRRHLVPSTAPNFDSTDLPTPIRVFSSLQALNCLSEVESGRADANGLFWICFLLMSYTSCLTNGLLPSLQSFSTAAYSTRTFHLAVTLSGLTAPLVALGVTAVYGYDQLGLWMRSILRCLCCKKNKSSVHNRGSSEEVIKPSKMASIMGNQLAIILTLIGVIGTLLSGYIIYLAKASPSPPPFGGAGPTFSVLAWILMTAAFGIQKTWITLYLVKHGTQHNLRTLGVATQVGSAVGALISFLITAKFNIFVSKPPCQ</sequence>
<feature type="transmembrane region" description="Helical" evidence="9">
    <location>
        <begin position="431"/>
        <end position="451"/>
    </location>
</feature>
<keyword evidence="5" id="KW-1003">Cell membrane</keyword>
<dbReference type="PANTHER" id="PTHR12929">
    <property type="entry name" value="SOLUTE CARRIER FAMILY 52"/>
    <property type="match status" value="1"/>
</dbReference>
<dbReference type="OrthoDB" id="9995836at2759"/>
<dbReference type="Proteomes" id="UP000274429">
    <property type="component" value="Unassembled WGS sequence"/>
</dbReference>
<keyword evidence="7 9" id="KW-1133">Transmembrane helix</keyword>
<reference evidence="12" key="1">
    <citation type="submission" date="2017-02" db="UniProtKB">
        <authorList>
            <consortium name="WormBaseParasite"/>
        </authorList>
    </citation>
    <scope>IDENTIFICATION</scope>
</reference>
<evidence type="ECO:0000256" key="7">
    <source>
        <dbReference type="ARBA" id="ARBA00022989"/>
    </source>
</evidence>
<keyword evidence="4" id="KW-0813">Transport</keyword>
<dbReference type="GO" id="GO:0005886">
    <property type="term" value="C:plasma membrane"/>
    <property type="evidence" value="ECO:0007669"/>
    <property type="project" value="UniProtKB-SubCell"/>
</dbReference>
<keyword evidence="11" id="KW-1185">Reference proteome</keyword>
<comment type="similarity">
    <text evidence="3">Belongs to the riboflavin transporter family.</text>
</comment>
<feature type="transmembrane region" description="Helical" evidence="9">
    <location>
        <begin position="308"/>
        <end position="331"/>
    </location>
</feature>
<dbReference type="WBParaSite" id="TTAC_0000851301-mRNA-1">
    <property type="protein sequence ID" value="TTAC_0000851301-mRNA-1"/>
    <property type="gene ID" value="TTAC_0000851301"/>
</dbReference>
<evidence type="ECO:0000313" key="11">
    <source>
        <dbReference type="Proteomes" id="UP000274429"/>
    </source>
</evidence>
<accession>A0A0R3X4Z6</accession>
<feature type="transmembrane region" description="Helical" evidence="9">
    <location>
        <begin position="570"/>
        <end position="590"/>
    </location>
</feature>
<evidence type="ECO:0000256" key="1">
    <source>
        <dbReference type="ARBA" id="ARBA00000215"/>
    </source>
</evidence>
<evidence type="ECO:0000313" key="12">
    <source>
        <dbReference type="WBParaSite" id="TTAC_0000851301-mRNA-1"/>
    </source>
</evidence>
<dbReference type="GO" id="GO:0032217">
    <property type="term" value="F:riboflavin transmembrane transporter activity"/>
    <property type="evidence" value="ECO:0007669"/>
    <property type="project" value="InterPro"/>
</dbReference>
<dbReference type="PANTHER" id="PTHR12929:SF10">
    <property type="entry name" value="RIBOFLAVIN TRANSPORTER"/>
    <property type="match status" value="1"/>
</dbReference>
<feature type="transmembrane region" description="Helical" evidence="9">
    <location>
        <begin position="537"/>
        <end position="558"/>
    </location>
</feature>